<comment type="caution">
    <text evidence="1">The sequence shown here is derived from an EMBL/GenBank/DDBJ whole genome shotgun (WGS) entry which is preliminary data.</text>
</comment>
<dbReference type="Proteomes" id="UP001232584">
    <property type="component" value="Unassembled WGS sequence"/>
</dbReference>
<protein>
    <submittedName>
        <fullName evidence="1">Uncharacterized protein</fullName>
    </submittedName>
</protein>
<evidence type="ECO:0000313" key="1">
    <source>
        <dbReference type="EMBL" id="MDQ0557617.1"/>
    </source>
</evidence>
<sequence>MKGILAQHNCYFEILDEELDSVIDLINSVVEKYFDDRLYMTWNSQMLMSEKFISFKEYKDKCRAVNITKLKNNHKTRDEIIKESKNILSSLSFEKEVM</sequence>
<dbReference type="RefSeq" id="WP_307508895.1">
    <property type="nucleotide sequence ID" value="NZ_BAAACE010000028.1"/>
</dbReference>
<evidence type="ECO:0000313" key="2">
    <source>
        <dbReference type="Proteomes" id="UP001232584"/>
    </source>
</evidence>
<gene>
    <name evidence="1" type="ORF">QOZ92_002752</name>
</gene>
<keyword evidence="2" id="KW-1185">Reference proteome</keyword>
<organism evidence="1 2">
    <name type="scientific">Paraclostridium ghonii</name>
    <dbReference type="NCBI Taxonomy" id="29358"/>
    <lineage>
        <taxon>Bacteria</taxon>
        <taxon>Bacillati</taxon>
        <taxon>Bacillota</taxon>
        <taxon>Clostridia</taxon>
        <taxon>Peptostreptococcales</taxon>
        <taxon>Peptostreptococcaceae</taxon>
        <taxon>Paraclostridium</taxon>
    </lineage>
</organism>
<dbReference type="EMBL" id="JAUSWG010000013">
    <property type="protein sequence ID" value="MDQ0557617.1"/>
    <property type="molecule type" value="Genomic_DNA"/>
</dbReference>
<reference evidence="1 2" key="1">
    <citation type="submission" date="2023-07" db="EMBL/GenBank/DDBJ databases">
        <title>Genomic Encyclopedia of Type Strains, Phase IV (KMG-IV): sequencing the most valuable type-strain genomes for metagenomic binning, comparative biology and taxonomic classification.</title>
        <authorList>
            <person name="Goeker M."/>
        </authorList>
    </citation>
    <scope>NUCLEOTIDE SEQUENCE [LARGE SCALE GENOMIC DNA]</scope>
    <source>
        <strain evidence="1 2">DSM 15049</strain>
    </source>
</reference>
<name>A0ABU0N380_9FIRM</name>
<proteinExistence type="predicted"/>
<accession>A0ABU0N380</accession>